<gene>
    <name evidence="2" type="ORF">FJR45_07415</name>
</gene>
<dbReference type="RefSeq" id="WP_193149976.1">
    <property type="nucleotide sequence ID" value="NZ_CP041235.1"/>
</dbReference>
<dbReference type="InterPro" id="IPR041854">
    <property type="entry name" value="BFD-like_2Fe2S-bd_dom_sf"/>
</dbReference>
<feature type="domain" description="BFD-like [2Fe-2S]-binding" evidence="1">
    <location>
        <begin position="8"/>
        <end position="51"/>
    </location>
</feature>
<evidence type="ECO:0000313" key="3">
    <source>
        <dbReference type="Proteomes" id="UP000593719"/>
    </source>
</evidence>
<dbReference type="Pfam" id="PF04324">
    <property type="entry name" value="Fer2_BFD"/>
    <property type="match status" value="1"/>
</dbReference>
<reference evidence="2 3" key="1">
    <citation type="submission" date="2019-06" db="EMBL/GenBank/DDBJ databases">
        <title>Sulfurimonas gotlandica sp. nov., a chemoautotrophic and psychrotolerant epsilonproteobacterium isolated from a pelagic redoxcline, and an emended description of the genus Sulfurimonas.</title>
        <authorList>
            <person name="Wang S."/>
            <person name="Jiang L."/>
            <person name="Shao Z."/>
        </authorList>
    </citation>
    <scope>NUCLEOTIDE SEQUENCE [LARGE SCALE GENOMIC DNA]</scope>
    <source>
        <strain evidence="2 3">S2-6</strain>
    </source>
</reference>
<keyword evidence="3" id="KW-1185">Reference proteome</keyword>
<dbReference type="Gene3D" id="1.10.10.1100">
    <property type="entry name" value="BFD-like [2Fe-2S]-binding domain"/>
    <property type="match status" value="1"/>
</dbReference>
<protein>
    <recommendedName>
        <fullName evidence="1">BFD-like [2Fe-2S]-binding domain-containing protein</fullName>
    </recommendedName>
</protein>
<dbReference type="Proteomes" id="UP000593719">
    <property type="component" value="Chromosome"/>
</dbReference>
<dbReference type="EMBL" id="CP041235">
    <property type="protein sequence ID" value="QOP43788.1"/>
    <property type="molecule type" value="Genomic_DNA"/>
</dbReference>
<accession>A0A7M1B4Y7</accession>
<evidence type="ECO:0000313" key="2">
    <source>
        <dbReference type="EMBL" id="QOP43788.1"/>
    </source>
</evidence>
<organism evidence="2 3">
    <name type="scientific">Sulfurimonas sediminis</name>
    <dbReference type="NCBI Taxonomy" id="2590020"/>
    <lineage>
        <taxon>Bacteria</taxon>
        <taxon>Pseudomonadati</taxon>
        <taxon>Campylobacterota</taxon>
        <taxon>Epsilonproteobacteria</taxon>
        <taxon>Campylobacterales</taxon>
        <taxon>Sulfurimonadaceae</taxon>
        <taxon>Sulfurimonas</taxon>
    </lineage>
</organism>
<dbReference type="KEGG" id="ssei:FJR45_07415"/>
<evidence type="ECO:0000259" key="1">
    <source>
        <dbReference type="Pfam" id="PF04324"/>
    </source>
</evidence>
<dbReference type="InterPro" id="IPR007419">
    <property type="entry name" value="BFD-like_2Fe2S-bd_dom"/>
</dbReference>
<dbReference type="AlphaFoldDB" id="A0A7M1B4Y7"/>
<sequence length="73" mass="8295">MIDLDTEICVCNSLTLKDIAECIKENNFTTLEELLENDICPMGDKCESCRDEGYHNDGLNLPMVLAMVKRKQI</sequence>
<name>A0A7M1B4Y7_9BACT</name>
<proteinExistence type="predicted"/>